<protein>
    <recommendedName>
        <fullName evidence="1">non-specific serine/threonine protein kinase</fullName>
        <ecNumber evidence="1">2.7.11.1</ecNumber>
    </recommendedName>
</protein>
<dbReference type="InterPro" id="IPR017441">
    <property type="entry name" value="Protein_kinase_ATP_BS"/>
</dbReference>
<dbReference type="EMBL" id="JAECZO010000056">
    <property type="protein sequence ID" value="KAK7195560.1"/>
    <property type="molecule type" value="Genomic_DNA"/>
</dbReference>
<keyword evidence="14" id="KW-1185">Reference proteome</keyword>
<dbReference type="CDD" id="cd05123">
    <property type="entry name" value="STKc_AGC"/>
    <property type="match status" value="1"/>
</dbReference>
<feature type="compositionally biased region" description="Low complexity" evidence="11">
    <location>
        <begin position="13"/>
        <end position="34"/>
    </location>
</feature>
<feature type="compositionally biased region" description="Polar residues" evidence="11">
    <location>
        <begin position="1801"/>
        <end position="1820"/>
    </location>
</feature>
<dbReference type="InterPro" id="IPR011009">
    <property type="entry name" value="Kinase-like_dom_sf"/>
</dbReference>
<keyword evidence="3" id="KW-0597">Phosphoprotein</keyword>
<reference evidence="13 14" key="1">
    <citation type="journal article" date="2021" name="MBio">
        <title>A New Model Trypanosomatid, Novymonas esmeraldas: Genomic Perception of Its 'Candidatus Pandoraea novymonadis' Endosymbiont.</title>
        <authorList>
            <person name="Zakharova A."/>
            <person name="Saura A."/>
            <person name="Butenko A."/>
            <person name="Podesvova L."/>
            <person name="Warmusova S."/>
            <person name="Kostygov A.Y."/>
            <person name="Nenarokova A."/>
            <person name="Lukes J."/>
            <person name="Opperdoes F.R."/>
            <person name="Yurchenko V."/>
        </authorList>
    </citation>
    <scope>NUCLEOTIDE SEQUENCE [LARGE SCALE GENOMIC DNA]</scope>
    <source>
        <strain evidence="13 14">E262AT.01</strain>
    </source>
</reference>
<feature type="region of interest" description="Disordered" evidence="11">
    <location>
        <begin position="1789"/>
        <end position="1838"/>
    </location>
</feature>
<evidence type="ECO:0000256" key="7">
    <source>
        <dbReference type="ARBA" id="ARBA00022840"/>
    </source>
</evidence>
<evidence type="ECO:0000256" key="9">
    <source>
        <dbReference type="ARBA" id="ARBA00048679"/>
    </source>
</evidence>
<dbReference type="PROSITE" id="PS50011">
    <property type="entry name" value="PROTEIN_KINASE_DOM"/>
    <property type="match status" value="1"/>
</dbReference>
<dbReference type="InterPro" id="IPR000719">
    <property type="entry name" value="Prot_kinase_dom"/>
</dbReference>
<evidence type="ECO:0000256" key="6">
    <source>
        <dbReference type="ARBA" id="ARBA00022777"/>
    </source>
</evidence>
<keyword evidence="2" id="KW-0723">Serine/threonine-protein kinase</keyword>
<feature type="region of interest" description="Disordered" evidence="11">
    <location>
        <begin position="315"/>
        <end position="386"/>
    </location>
</feature>
<keyword evidence="6 13" id="KW-0418">Kinase</keyword>
<keyword evidence="4" id="KW-0808">Transferase</keyword>
<evidence type="ECO:0000313" key="14">
    <source>
        <dbReference type="Proteomes" id="UP001430356"/>
    </source>
</evidence>
<dbReference type="Gene3D" id="1.10.510.10">
    <property type="entry name" value="Transferase(Phosphotransferase) domain 1"/>
    <property type="match status" value="1"/>
</dbReference>
<comment type="caution">
    <text evidence="13">The sequence shown here is derived from an EMBL/GenBank/DDBJ whole genome shotgun (WGS) entry which is preliminary data.</text>
</comment>
<evidence type="ECO:0000256" key="10">
    <source>
        <dbReference type="PROSITE-ProRule" id="PRU10141"/>
    </source>
</evidence>
<dbReference type="PROSITE" id="PS00108">
    <property type="entry name" value="PROTEIN_KINASE_ST"/>
    <property type="match status" value="1"/>
</dbReference>
<keyword evidence="5 10" id="KW-0547">Nucleotide-binding</keyword>
<feature type="region of interest" description="Disordered" evidence="11">
    <location>
        <begin position="1"/>
        <end position="64"/>
    </location>
</feature>
<dbReference type="SMART" id="SM00220">
    <property type="entry name" value="S_TKc"/>
    <property type="match status" value="1"/>
</dbReference>
<dbReference type="EC" id="2.7.11.1" evidence="1"/>
<feature type="compositionally biased region" description="Polar residues" evidence="11">
    <location>
        <begin position="900"/>
        <end position="916"/>
    </location>
</feature>
<dbReference type="GO" id="GO:0004674">
    <property type="term" value="F:protein serine/threonine kinase activity"/>
    <property type="evidence" value="ECO:0007669"/>
    <property type="project" value="UniProtKB-KW"/>
</dbReference>
<sequence>MGASLSHTHVGGASAAAATAAATSAPTPSLPLSSGQPISSTPATTATATEGDEEEESATATAAVGDVPLQLRSSLTALSLDWAVVDSEMNEITVRLVASLLTSRLRSSSPRGGTGAAALPLDLPDEDGDGADDDGAAATAAVGAHELYVSAALRLAALQLGREGVQRLVLALAYIVNGGETQEERAMRRTSSAATTATRLTTHSSPELHHFQRGAGFTGSTGSATTTAGGGGGSTAMQWFSPTTAGSPTTTITTAAAAITSPHAGSLGVVASRKFSSAPQPPAPGHAAAISVPTSARTPLRGGGVGAASLDQLALTLPGPRGAGGGSHHQQQQQQYYSHHHHQHPPRTPPAHGGDDALSAIGGRTGAAGLLPPHCRARTTSPLLHSGLGADLASLSQPRRRSGSSSSSISFSCEDRYYNNGLLRSMNARSTPVSTVRAGATGELLRSDTSITTIMSLSTAPGALGGGGGGGGGLRTPRGDPMSSAYSGNSSIYSVGRSPMVASLFTATQRLVPPAPGASGLPSPTRSAQHSMSSLSAFPGTADARWHSHFYSRRSGGAHSSRPVARAVAAAVWGGRAYGGYAQGDEPAVATAGVPCHLPPAIGGGVVVAGEPLSTASSPMAAGVPPAACRDTALRSLAPAAVLTALATTLAHLHLSHSDVTNFVTMLVVAVWEVQVEARIGGAGGGGGDASSPSPVLLGSPASVADVRAAVQECLRPGFLPFYAHTRRVLCAATAAAVQTVTPPSAPPQPASASSSPRRDGAERGGASLWPSAPMKKRGMSVTFTAATCASAPTTPCTNAGEPRTRCGAVSDLPARAQALHDHFAAYLTIEGAPPPREATLTAAATRTARAPVSQQRSGNVRPPPVTPPASASAAPSGPALCMHSCCSDSVTGASLSASLSHSTNTDTATATSGQAASPRVLSPACPPSAHATAPTQAEVRCASHFLLKHESVFVLHSAEVVHDVVGAGAGDYANTTPRRRELRAGGGGDGVGGGGGGGRCSSFSSAGVAGHTTAPTSTPCHRRDSVPDIFVQLSAGSATVWPLRTRLLVRRHDYAYVYDAVASTMALLREESLYVHRPAAAESGRTGTPQPQSHALHPHTPIAVMDLQKAAAEPAVLGVQVLSGPGDVEVVSLMPSRVSRGTLHERGRQSPGVAGAATMDEADGATAAVLTACWTDADTHDEEVYRMKSRTGAMYLLALPADGESESGAAAAATAASAGADAAQASVAHAFTRNRLVRPAVLSLASPVAKATTAGARGGHGDDVLGRNSPTVQCDLGDGARHELALDLGSEPTRIAAYPLRLLCGGVLHHFFFANPSTRDQWYQTLVQLTSMTQSSAQMEMVAAAPHDVERYLRQRLSLPAGPGAFDCLDMLGAGTFGRVLLVRHKLSRRLFAMKVIRKRGFHGVRNIVEARREKTLLDVLDCPFIMKIHCSFQTDSRVYMLFDYLPGAELLLHTQSAHGHRFDETTARFYIAELAIAVEHLRVRGIVHRDIKGDNLVLDSEGHVVLTDFGFAKNILVEPAEPSLTPQVLRQHTSCGTLAYIAPEVLSNSRRRAGYGLAVDWWSLGVVLFTFLTGYFPFLKPTGPETSHAIVHGSLHFPPRTSLSEEARHLLQQLLKKDPAARITTLADLQRHPFFEGFDWVACRERRLPPPVVLHKDSYRSPRTIADARQSLYDRVRRSLAWSAGKTSTPYEPPSHSRASTSGNGLAAKYQVPFEEEVAELRLVADAYGADAVPKPRSRLHDVFGPSFAQQERCGSDRDESDVEDLRIEDYSIGVAASATAALRRMKESCGAPREPLRSPTSTASLNSASHEYTSGTGLASDEDGRQPSPSITFSAPPFADFSERMYATVALAKYAGGVVGGLTSP</sequence>
<feature type="region of interest" description="Disordered" evidence="11">
    <location>
        <begin position="741"/>
        <end position="774"/>
    </location>
</feature>
<evidence type="ECO:0000256" key="2">
    <source>
        <dbReference type="ARBA" id="ARBA00022527"/>
    </source>
</evidence>
<dbReference type="SUPFAM" id="SSF56112">
    <property type="entry name" value="Protein kinase-like (PK-like)"/>
    <property type="match status" value="1"/>
</dbReference>
<feature type="domain" description="Protein kinase" evidence="12">
    <location>
        <begin position="1367"/>
        <end position="1637"/>
    </location>
</feature>
<dbReference type="Gene3D" id="3.30.200.20">
    <property type="entry name" value="Phosphorylase Kinase, domain 1"/>
    <property type="match status" value="1"/>
</dbReference>
<accession>A0AAW0ERK8</accession>
<dbReference type="FunFam" id="1.10.510.10:FF:000024">
    <property type="entry name" value="Probable serine/threonine-protein kinase cot-1"/>
    <property type="match status" value="1"/>
</dbReference>
<comment type="catalytic activity">
    <reaction evidence="8">
        <text>L-threonyl-[protein] + ATP = O-phospho-L-threonyl-[protein] + ADP + H(+)</text>
        <dbReference type="Rhea" id="RHEA:46608"/>
        <dbReference type="Rhea" id="RHEA-COMP:11060"/>
        <dbReference type="Rhea" id="RHEA-COMP:11605"/>
        <dbReference type="ChEBI" id="CHEBI:15378"/>
        <dbReference type="ChEBI" id="CHEBI:30013"/>
        <dbReference type="ChEBI" id="CHEBI:30616"/>
        <dbReference type="ChEBI" id="CHEBI:61977"/>
        <dbReference type="ChEBI" id="CHEBI:456216"/>
        <dbReference type="EC" id="2.7.11.1"/>
    </reaction>
</comment>
<feature type="compositionally biased region" description="Gly residues" evidence="11">
    <location>
        <begin position="985"/>
        <end position="995"/>
    </location>
</feature>
<evidence type="ECO:0000256" key="8">
    <source>
        <dbReference type="ARBA" id="ARBA00047899"/>
    </source>
</evidence>
<name>A0AAW0ERK8_9TRYP</name>
<evidence type="ECO:0000256" key="4">
    <source>
        <dbReference type="ARBA" id="ARBA00022679"/>
    </source>
</evidence>
<evidence type="ECO:0000256" key="3">
    <source>
        <dbReference type="ARBA" id="ARBA00022553"/>
    </source>
</evidence>
<feature type="region of interest" description="Disordered" evidence="11">
    <location>
        <begin position="900"/>
        <end position="932"/>
    </location>
</feature>
<dbReference type="InterPro" id="IPR045270">
    <property type="entry name" value="STKc_AGC"/>
</dbReference>
<evidence type="ECO:0000256" key="1">
    <source>
        <dbReference type="ARBA" id="ARBA00012513"/>
    </source>
</evidence>
<feature type="compositionally biased region" description="Low complexity" evidence="11">
    <location>
        <begin position="328"/>
        <end position="337"/>
    </location>
</feature>
<dbReference type="PROSITE" id="PS00107">
    <property type="entry name" value="PROTEIN_KINASE_ATP"/>
    <property type="match status" value="1"/>
</dbReference>
<dbReference type="Proteomes" id="UP001430356">
    <property type="component" value="Unassembled WGS sequence"/>
</dbReference>
<feature type="region of interest" description="Disordered" evidence="11">
    <location>
        <begin position="972"/>
        <end position="995"/>
    </location>
</feature>
<dbReference type="PANTHER" id="PTHR24353">
    <property type="entry name" value="CYCLIC NUCLEOTIDE-DEPENDENT PROTEIN KINASE"/>
    <property type="match status" value="1"/>
</dbReference>
<dbReference type="GO" id="GO:0005524">
    <property type="term" value="F:ATP binding"/>
    <property type="evidence" value="ECO:0007669"/>
    <property type="project" value="UniProtKB-UniRule"/>
</dbReference>
<organism evidence="13 14">
    <name type="scientific">Novymonas esmeraldas</name>
    <dbReference type="NCBI Taxonomy" id="1808958"/>
    <lineage>
        <taxon>Eukaryota</taxon>
        <taxon>Discoba</taxon>
        <taxon>Euglenozoa</taxon>
        <taxon>Kinetoplastea</taxon>
        <taxon>Metakinetoplastina</taxon>
        <taxon>Trypanosomatida</taxon>
        <taxon>Trypanosomatidae</taxon>
        <taxon>Novymonas</taxon>
    </lineage>
</organism>
<dbReference type="Pfam" id="PF00069">
    <property type="entry name" value="Pkinase"/>
    <property type="match status" value="1"/>
</dbReference>
<evidence type="ECO:0000259" key="12">
    <source>
        <dbReference type="PROSITE" id="PS50011"/>
    </source>
</evidence>
<feature type="region of interest" description="Disordered" evidence="11">
    <location>
        <begin position="847"/>
        <end position="874"/>
    </location>
</feature>
<feature type="compositionally biased region" description="Low complexity" evidence="11">
    <location>
        <begin position="214"/>
        <end position="227"/>
    </location>
</feature>
<dbReference type="InterPro" id="IPR008271">
    <property type="entry name" value="Ser/Thr_kinase_AS"/>
</dbReference>
<comment type="catalytic activity">
    <reaction evidence="9">
        <text>L-seryl-[protein] + ATP = O-phospho-L-seryl-[protein] + ADP + H(+)</text>
        <dbReference type="Rhea" id="RHEA:17989"/>
        <dbReference type="Rhea" id="RHEA-COMP:9863"/>
        <dbReference type="Rhea" id="RHEA-COMP:11604"/>
        <dbReference type="ChEBI" id="CHEBI:15378"/>
        <dbReference type="ChEBI" id="CHEBI:29999"/>
        <dbReference type="ChEBI" id="CHEBI:30616"/>
        <dbReference type="ChEBI" id="CHEBI:83421"/>
        <dbReference type="ChEBI" id="CHEBI:456216"/>
        <dbReference type="EC" id="2.7.11.1"/>
    </reaction>
</comment>
<dbReference type="GO" id="GO:0007010">
    <property type="term" value="P:cytoskeleton organization"/>
    <property type="evidence" value="ECO:0007669"/>
    <property type="project" value="UniProtKB-ARBA"/>
</dbReference>
<feature type="binding site" evidence="10">
    <location>
        <position position="1400"/>
    </location>
    <ligand>
        <name>ATP</name>
        <dbReference type="ChEBI" id="CHEBI:30616"/>
    </ligand>
</feature>
<evidence type="ECO:0000313" key="13">
    <source>
        <dbReference type="EMBL" id="KAK7195560.1"/>
    </source>
</evidence>
<proteinExistence type="predicted"/>
<evidence type="ECO:0000256" key="11">
    <source>
        <dbReference type="SAM" id="MobiDB-lite"/>
    </source>
</evidence>
<keyword evidence="7 10" id="KW-0067">ATP-binding</keyword>
<gene>
    <name evidence="13" type="ORF">NESM_000484300</name>
</gene>
<feature type="region of interest" description="Disordered" evidence="11">
    <location>
        <begin position="210"/>
        <end position="247"/>
    </location>
</feature>
<evidence type="ECO:0000256" key="5">
    <source>
        <dbReference type="ARBA" id="ARBA00022741"/>
    </source>
</evidence>